<name>A0A7C9I4P2_9DEIO</name>
<sequence length="55" mass="6572">MKPTWLLLTFCLAFTLGTRFERRRLTTANDREADALIRAMPPSWRQHYRPQPLRA</sequence>
<dbReference type="Proteomes" id="UP000483286">
    <property type="component" value="Unassembled WGS sequence"/>
</dbReference>
<protein>
    <submittedName>
        <fullName evidence="1">Uncharacterized protein</fullName>
    </submittedName>
</protein>
<proteinExistence type="predicted"/>
<reference evidence="1 2" key="1">
    <citation type="submission" date="2019-12" db="EMBL/GenBank/DDBJ databases">
        <title>Deinococcus sp. HMF7620 Genome sequencing and assembly.</title>
        <authorList>
            <person name="Kang H."/>
            <person name="Kim H."/>
            <person name="Joh K."/>
        </authorList>
    </citation>
    <scope>NUCLEOTIDE SEQUENCE [LARGE SCALE GENOMIC DNA]</scope>
    <source>
        <strain evidence="1 2">HMF7620</strain>
    </source>
</reference>
<dbReference type="EMBL" id="WQLB01000026">
    <property type="protein sequence ID" value="MVN88331.1"/>
    <property type="molecule type" value="Genomic_DNA"/>
</dbReference>
<comment type="caution">
    <text evidence="1">The sequence shown here is derived from an EMBL/GenBank/DDBJ whole genome shotgun (WGS) entry which is preliminary data.</text>
</comment>
<evidence type="ECO:0000313" key="1">
    <source>
        <dbReference type="EMBL" id="MVN88331.1"/>
    </source>
</evidence>
<dbReference type="RefSeq" id="WP_157460390.1">
    <property type="nucleotide sequence ID" value="NZ_WQLB01000026.1"/>
</dbReference>
<gene>
    <name evidence="1" type="ORF">GO986_16420</name>
</gene>
<keyword evidence="2" id="KW-1185">Reference proteome</keyword>
<evidence type="ECO:0000313" key="2">
    <source>
        <dbReference type="Proteomes" id="UP000483286"/>
    </source>
</evidence>
<dbReference type="AlphaFoldDB" id="A0A7C9I4P2"/>
<accession>A0A7C9I4P2</accession>
<organism evidence="1 2">
    <name type="scientific">Deinococcus arboris</name>
    <dbReference type="NCBI Taxonomy" id="2682977"/>
    <lineage>
        <taxon>Bacteria</taxon>
        <taxon>Thermotogati</taxon>
        <taxon>Deinococcota</taxon>
        <taxon>Deinococci</taxon>
        <taxon>Deinococcales</taxon>
        <taxon>Deinococcaceae</taxon>
        <taxon>Deinococcus</taxon>
    </lineage>
</organism>